<dbReference type="Gene3D" id="3.10.10.10">
    <property type="entry name" value="HIV Type 1 Reverse Transcriptase, subunit A, domain 1"/>
    <property type="match status" value="1"/>
</dbReference>
<dbReference type="Proteomes" id="UP000765509">
    <property type="component" value="Unassembled WGS sequence"/>
</dbReference>
<keyword evidence="3" id="KW-1185">Reference proteome</keyword>
<dbReference type="InterPro" id="IPR053134">
    <property type="entry name" value="RNA-dir_DNA_polymerase"/>
</dbReference>
<dbReference type="InterPro" id="IPR043128">
    <property type="entry name" value="Rev_trsase/Diguanyl_cyclase"/>
</dbReference>
<name>A0A9Q3P9R5_9BASI</name>
<reference evidence="2" key="1">
    <citation type="submission" date="2021-03" db="EMBL/GenBank/DDBJ databases">
        <title>Draft genome sequence of rust myrtle Austropuccinia psidii MF-1, a brazilian biotype.</title>
        <authorList>
            <person name="Quecine M.C."/>
            <person name="Pachon D.M.R."/>
            <person name="Bonatelli M.L."/>
            <person name="Correr F.H."/>
            <person name="Franceschini L.M."/>
            <person name="Leite T.F."/>
            <person name="Margarido G.R.A."/>
            <person name="Almeida C.A."/>
            <person name="Ferrarezi J.A."/>
            <person name="Labate C.A."/>
        </authorList>
    </citation>
    <scope>NUCLEOTIDE SEQUENCE</scope>
    <source>
        <strain evidence="2">MF-1</strain>
    </source>
</reference>
<dbReference type="PANTHER" id="PTHR24559:SF444">
    <property type="entry name" value="REVERSE TRANSCRIPTASE DOMAIN-CONTAINING PROTEIN"/>
    <property type="match status" value="1"/>
</dbReference>
<gene>
    <name evidence="2" type="ORF">O181_092622</name>
</gene>
<dbReference type="SUPFAM" id="SSF56672">
    <property type="entry name" value="DNA/RNA polymerases"/>
    <property type="match status" value="1"/>
</dbReference>
<feature type="signal peptide" evidence="1">
    <location>
        <begin position="1"/>
        <end position="19"/>
    </location>
</feature>
<evidence type="ECO:0000256" key="1">
    <source>
        <dbReference type="SAM" id="SignalP"/>
    </source>
</evidence>
<evidence type="ECO:0000313" key="2">
    <source>
        <dbReference type="EMBL" id="MBW0552907.1"/>
    </source>
</evidence>
<keyword evidence="1" id="KW-0732">Signal</keyword>
<dbReference type="InterPro" id="IPR043502">
    <property type="entry name" value="DNA/RNA_pol_sf"/>
</dbReference>
<dbReference type="EMBL" id="AVOT02059215">
    <property type="protein sequence ID" value="MBW0552907.1"/>
    <property type="molecule type" value="Genomic_DNA"/>
</dbReference>
<organism evidence="2 3">
    <name type="scientific">Austropuccinia psidii MF-1</name>
    <dbReference type="NCBI Taxonomy" id="1389203"/>
    <lineage>
        <taxon>Eukaryota</taxon>
        <taxon>Fungi</taxon>
        <taxon>Dikarya</taxon>
        <taxon>Basidiomycota</taxon>
        <taxon>Pucciniomycotina</taxon>
        <taxon>Pucciniomycetes</taxon>
        <taxon>Pucciniales</taxon>
        <taxon>Sphaerophragmiaceae</taxon>
        <taxon>Austropuccinia</taxon>
    </lineage>
</organism>
<dbReference type="OrthoDB" id="5920460at2759"/>
<feature type="non-terminal residue" evidence="2">
    <location>
        <position position="1"/>
    </location>
</feature>
<evidence type="ECO:0000313" key="3">
    <source>
        <dbReference type="Proteomes" id="UP000765509"/>
    </source>
</evidence>
<dbReference type="PANTHER" id="PTHR24559">
    <property type="entry name" value="TRANSPOSON TY3-I GAG-POL POLYPROTEIN"/>
    <property type="match status" value="1"/>
</dbReference>
<dbReference type="AlphaFoldDB" id="A0A9Q3P9R5"/>
<accession>A0A9Q3P9R5</accession>
<protein>
    <recommendedName>
        <fullName evidence="4">Reverse transcriptase domain-containing protein</fullName>
    </recommendedName>
</protein>
<sequence length="284" mass="32645">YTLKLSIVAFIIVTQQVNAAPRAFNSARHHYISITHPDKHAVKSRTTEKSSEEDIINILKEVTTRTRICFSRVNLKTRYNTPWKDSLDKNPKENSNNIKHKSADAMRKCHIYESTTHLANTCPKKGKVKEIDIKKEPDVEKDETREALEIYIKELLDLGILRKVGHNEEVEITTPVIVAWNNGKSRMVGDFGGLNTYTVPDRYPIPKIKISLTQISQAVYISTMDSPTGFHQDMMTPRPRKYLRIVVDCGCYKYLRMPFGIKNALSHFQRMTKKSSMKNFQNDG</sequence>
<evidence type="ECO:0008006" key="4">
    <source>
        <dbReference type="Google" id="ProtNLM"/>
    </source>
</evidence>
<feature type="chain" id="PRO_5040295571" description="Reverse transcriptase domain-containing protein" evidence="1">
    <location>
        <begin position="20"/>
        <end position="284"/>
    </location>
</feature>
<dbReference type="Gene3D" id="3.30.70.270">
    <property type="match status" value="1"/>
</dbReference>
<proteinExistence type="predicted"/>
<comment type="caution">
    <text evidence="2">The sequence shown here is derived from an EMBL/GenBank/DDBJ whole genome shotgun (WGS) entry which is preliminary data.</text>
</comment>